<dbReference type="EMBL" id="GGFM01012478">
    <property type="protein sequence ID" value="MBW33229.1"/>
    <property type="molecule type" value="Transcribed_RNA"/>
</dbReference>
<dbReference type="AlphaFoldDB" id="A0A2M3ZXJ6"/>
<evidence type="ECO:0000313" key="1">
    <source>
        <dbReference type="EMBL" id="MBW33229.1"/>
    </source>
</evidence>
<organism evidence="1">
    <name type="scientific">Anopheles braziliensis</name>
    <dbReference type="NCBI Taxonomy" id="58242"/>
    <lineage>
        <taxon>Eukaryota</taxon>
        <taxon>Metazoa</taxon>
        <taxon>Ecdysozoa</taxon>
        <taxon>Arthropoda</taxon>
        <taxon>Hexapoda</taxon>
        <taxon>Insecta</taxon>
        <taxon>Pterygota</taxon>
        <taxon>Neoptera</taxon>
        <taxon>Endopterygota</taxon>
        <taxon>Diptera</taxon>
        <taxon>Nematocera</taxon>
        <taxon>Culicoidea</taxon>
        <taxon>Culicidae</taxon>
        <taxon>Anophelinae</taxon>
        <taxon>Anopheles</taxon>
    </lineage>
</organism>
<reference evidence="1" key="1">
    <citation type="submission" date="2018-01" db="EMBL/GenBank/DDBJ databases">
        <title>An insight into the sialome of Amazonian anophelines.</title>
        <authorList>
            <person name="Ribeiro J.M."/>
            <person name="Scarpassa V."/>
            <person name="Calvo E."/>
        </authorList>
    </citation>
    <scope>NUCLEOTIDE SEQUENCE</scope>
    <source>
        <tissue evidence="1">Salivary glands</tissue>
    </source>
</reference>
<name>A0A2M3ZXJ6_9DIPT</name>
<sequence length="73" mass="8746">MFGNFQQGYIFFVQFIVCFVQYADRFICHLQLQCQFIATQAKGHGSFFWENLDDLVTNLEMIEHKDSLKIERF</sequence>
<proteinExistence type="predicted"/>
<accession>A0A2M3ZXJ6</accession>
<protein>
    <submittedName>
        <fullName evidence="1">Putative secreted peptide</fullName>
    </submittedName>
</protein>